<dbReference type="EMBL" id="JACYXT010000036">
    <property type="protein sequence ID" value="MBD9730043.1"/>
    <property type="molecule type" value="Genomic_DNA"/>
</dbReference>
<dbReference type="RefSeq" id="WP_192366064.1">
    <property type="nucleotide sequence ID" value="NZ_CP119182.1"/>
</dbReference>
<protein>
    <submittedName>
        <fullName evidence="2">Uncharacterized protein</fullName>
    </submittedName>
</protein>
<gene>
    <name evidence="2" type="ORF">IHE70_44150</name>
</gene>
<proteinExistence type="predicted"/>
<keyword evidence="1" id="KW-0472">Membrane</keyword>
<comment type="caution">
    <text evidence="2">The sequence shown here is derived from an EMBL/GenBank/DDBJ whole genome shotgun (WGS) entry which is preliminary data.</text>
</comment>
<dbReference type="GeneID" id="79930108"/>
<name>A0A927LJ76_9ACTN</name>
<evidence type="ECO:0000256" key="1">
    <source>
        <dbReference type="SAM" id="Phobius"/>
    </source>
</evidence>
<evidence type="ECO:0000313" key="3">
    <source>
        <dbReference type="Proteomes" id="UP000661025"/>
    </source>
</evidence>
<dbReference type="AlphaFoldDB" id="A0A927LJ76"/>
<evidence type="ECO:0000313" key="2">
    <source>
        <dbReference type="EMBL" id="MBD9730043.1"/>
    </source>
</evidence>
<reference evidence="2" key="1">
    <citation type="submission" date="2020-09" db="EMBL/GenBank/DDBJ databases">
        <title>Streptomyces canutascabiei sp. nov., which causes potato common scab and is distributed across the world.</title>
        <authorList>
            <person name="Nguyen H.P."/>
            <person name="Weisberg A.J."/>
            <person name="Chang J.H."/>
            <person name="Clarke C.R."/>
        </authorList>
    </citation>
    <scope>NUCLEOTIDE SEQUENCE</scope>
    <source>
        <strain evidence="2">ID-01-6.2a</strain>
    </source>
</reference>
<dbReference type="Proteomes" id="UP000661025">
    <property type="component" value="Unassembled WGS sequence"/>
</dbReference>
<keyword evidence="1" id="KW-1133">Transmembrane helix</keyword>
<feature type="transmembrane region" description="Helical" evidence="1">
    <location>
        <begin position="50"/>
        <end position="67"/>
    </location>
</feature>
<keyword evidence="1" id="KW-0812">Transmembrane</keyword>
<accession>A0A927LJ76</accession>
<sequence>MDPLTQLTVLGLILSVVLLAMACVKADWVRAWRSRVNPSAEELPDSTFTVARIALTTMAGMGIYLAVESFGVSR</sequence>
<organism evidence="2 3">
    <name type="scientific">Streptomyces caniscabiei</name>
    <dbReference type="NCBI Taxonomy" id="2746961"/>
    <lineage>
        <taxon>Bacteria</taxon>
        <taxon>Bacillati</taxon>
        <taxon>Actinomycetota</taxon>
        <taxon>Actinomycetes</taxon>
        <taxon>Kitasatosporales</taxon>
        <taxon>Streptomycetaceae</taxon>
        <taxon>Streptomyces</taxon>
    </lineage>
</organism>